<comment type="caution">
    <text evidence="1">The sequence shown here is derived from an EMBL/GenBank/DDBJ whole genome shotgun (WGS) entry which is preliminary data.</text>
</comment>
<dbReference type="Gene3D" id="3.40.50.1820">
    <property type="entry name" value="alpha/beta hydrolase"/>
    <property type="match status" value="1"/>
</dbReference>
<gene>
    <name evidence="1" type="ORF">E0H45_15050</name>
</gene>
<dbReference type="Proteomes" id="UP000292346">
    <property type="component" value="Unassembled WGS sequence"/>
</dbReference>
<dbReference type="EMBL" id="SJJZ01000002">
    <property type="protein sequence ID" value="TCC07318.1"/>
    <property type="molecule type" value="Genomic_DNA"/>
</dbReference>
<name>A0A4R0HBN6_9ACTN</name>
<evidence type="ECO:0000313" key="2">
    <source>
        <dbReference type="Proteomes" id="UP000292346"/>
    </source>
</evidence>
<evidence type="ECO:0000313" key="1">
    <source>
        <dbReference type="EMBL" id="TCC07318.1"/>
    </source>
</evidence>
<sequence>MPDDPAFVLPTPDVARTTHEGLQLNLPDTSEPAPAVLLIHGVPYRAEGRPLPSAWHIYQGYAAQLAAHGSVAAVVDHSPDGLPDEDRSMTALSKAIAAVRAHPRVDGSRVALWFFSGGAPLSVGFLQSPPDWLKCVALTYPVVGDSELVTIRGVHPVDAVRGARGLPLVMTVVGRELPDVALTQPPFIDAARVAGVDLELIEVPDGRHGFDVLDHTEESRQAVAAAVSAVTERVRA</sequence>
<reference evidence="1 2" key="1">
    <citation type="submission" date="2019-02" db="EMBL/GenBank/DDBJ databases">
        <title>Kribbella capetownensis sp. nov. and Kribbella speibonae sp. nov., isolated from soil.</title>
        <authorList>
            <person name="Curtis S.M."/>
            <person name="Norton I."/>
            <person name="Everest G.J."/>
            <person name="Meyers P.R."/>
        </authorList>
    </citation>
    <scope>NUCLEOTIDE SEQUENCE [LARGE SCALE GENOMIC DNA]</scope>
    <source>
        <strain evidence="1 2">KCTC 29219</strain>
    </source>
</reference>
<dbReference type="AlphaFoldDB" id="A0A4R0HBN6"/>
<keyword evidence="1" id="KW-0378">Hydrolase</keyword>
<keyword evidence="2" id="KW-1185">Reference proteome</keyword>
<protein>
    <submittedName>
        <fullName evidence="1">Alpha/beta hydrolase</fullName>
    </submittedName>
</protein>
<proteinExistence type="predicted"/>
<dbReference type="SUPFAM" id="SSF53474">
    <property type="entry name" value="alpha/beta-Hydrolases"/>
    <property type="match status" value="1"/>
</dbReference>
<dbReference type="OrthoDB" id="5902829at2"/>
<dbReference type="InterPro" id="IPR029058">
    <property type="entry name" value="AB_hydrolase_fold"/>
</dbReference>
<organism evidence="1 2">
    <name type="scientific">Kribbella soli</name>
    <dbReference type="NCBI Taxonomy" id="1124743"/>
    <lineage>
        <taxon>Bacteria</taxon>
        <taxon>Bacillati</taxon>
        <taxon>Actinomycetota</taxon>
        <taxon>Actinomycetes</taxon>
        <taxon>Propionibacteriales</taxon>
        <taxon>Kribbellaceae</taxon>
        <taxon>Kribbella</taxon>
    </lineage>
</organism>
<dbReference type="RefSeq" id="WP_131337961.1">
    <property type="nucleotide sequence ID" value="NZ_SJJZ01000002.1"/>
</dbReference>
<dbReference type="GO" id="GO:0016787">
    <property type="term" value="F:hydrolase activity"/>
    <property type="evidence" value="ECO:0007669"/>
    <property type="project" value="UniProtKB-KW"/>
</dbReference>
<accession>A0A4R0HBN6</accession>